<reference evidence="4" key="1">
    <citation type="submission" date="2013-12" db="EMBL/GenBank/DDBJ databases">
        <title>The Genome Sequence of Aphanomyces invadans NJM9701.</title>
        <authorList>
            <consortium name="The Broad Institute Genomics Platform"/>
            <person name="Russ C."/>
            <person name="Tyler B."/>
            <person name="van West P."/>
            <person name="Dieguez-Uribeondo J."/>
            <person name="Young S.K."/>
            <person name="Zeng Q."/>
            <person name="Gargeya S."/>
            <person name="Fitzgerald M."/>
            <person name="Abouelleil A."/>
            <person name="Alvarado L."/>
            <person name="Chapman S.B."/>
            <person name="Gainer-Dewar J."/>
            <person name="Goldberg J."/>
            <person name="Griggs A."/>
            <person name="Gujja S."/>
            <person name="Hansen M."/>
            <person name="Howarth C."/>
            <person name="Imamovic A."/>
            <person name="Ireland A."/>
            <person name="Larimer J."/>
            <person name="McCowan C."/>
            <person name="Murphy C."/>
            <person name="Pearson M."/>
            <person name="Poon T.W."/>
            <person name="Priest M."/>
            <person name="Roberts A."/>
            <person name="Saif S."/>
            <person name="Shea T."/>
            <person name="Sykes S."/>
            <person name="Wortman J."/>
            <person name="Nusbaum C."/>
            <person name="Birren B."/>
        </authorList>
    </citation>
    <scope>NUCLEOTIDE SEQUENCE [LARGE SCALE GENOMIC DNA]</scope>
    <source>
        <strain evidence="4">NJM9701</strain>
    </source>
</reference>
<evidence type="ECO:0000313" key="4">
    <source>
        <dbReference type="EMBL" id="ETW04559.1"/>
    </source>
</evidence>
<feature type="region of interest" description="Disordered" evidence="1">
    <location>
        <begin position="220"/>
        <end position="239"/>
    </location>
</feature>
<feature type="compositionally biased region" description="Polar residues" evidence="1">
    <location>
        <begin position="220"/>
        <end position="233"/>
    </location>
</feature>
<evidence type="ECO:0000256" key="2">
    <source>
        <dbReference type="SAM" id="Phobius"/>
    </source>
</evidence>
<gene>
    <name evidence="4" type="ORF">H310_03783</name>
</gene>
<feature type="chain" id="PRO_5001538159" evidence="3">
    <location>
        <begin position="25"/>
        <end position="342"/>
    </location>
</feature>
<protein>
    <submittedName>
        <fullName evidence="4">Uncharacterized protein</fullName>
    </submittedName>
</protein>
<name>A0A024UE60_9STRA</name>
<feature type="compositionally biased region" description="Low complexity" evidence="1">
    <location>
        <begin position="97"/>
        <end position="124"/>
    </location>
</feature>
<keyword evidence="2" id="KW-1133">Transmembrane helix</keyword>
<feature type="signal peptide" evidence="3">
    <location>
        <begin position="1"/>
        <end position="24"/>
    </location>
</feature>
<proteinExistence type="predicted"/>
<dbReference type="AlphaFoldDB" id="A0A024UE60"/>
<evidence type="ECO:0000256" key="1">
    <source>
        <dbReference type="SAM" id="MobiDB-lite"/>
    </source>
</evidence>
<feature type="compositionally biased region" description="Polar residues" evidence="1">
    <location>
        <begin position="148"/>
        <end position="159"/>
    </location>
</feature>
<accession>A0A024UE60</accession>
<dbReference type="VEuPathDB" id="FungiDB:H310_03783"/>
<evidence type="ECO:0000256" key="3">
    <source>
        <dbReference type="SAM" id="SignalP"/>
    </source>
</evidence>
<keyword evidence="2" id="KW-0472">Membrane</keyword>
<dbReference type="OrthoDB" id="10615867at2759"/>
<feature type="region of interest" description="Disordered" evidence="1">
    <location>
        <begin position="90"/>
        <end position="173"/>
    </location>
</feature>
<organism evidence="4">
    <name type="scientific">Aphanomyces invadans</name>
    <dbReference type="NCBI Taxonomy" id="157072"/>
    <lineage>
        <taxon>Eukaryota</taxon>
        <taxon>Sar</taxon>
        <taxon>Stramenopiles</taxon>
        <taxon>Oomycota</taxon>
        <taxon>Saprolegniomycetes</taxon>
        <taxon>Saprolegniales</taxon>
        <taxon>Verrucalvaceae</taxon>
        <taxon>Aphanomyces</taxon>
    </lineage>
</organism>
<dbReference type="EMBL" id="KI913957">
    <property type="protein sequence ID" value="ETW04559.1"/>
    <property type="molecule type" value="Genomic_DNA"/>
</dbReference>
<dbReference type="RefSeq" id="XP_008865997.1">
    <property type="nucleotide sequence ID" value="XM_008867775.1"/>
</dbReference>
<feature type="transmembrane region" description="Helical" evidence="2">
    <location>
        <begin position="179"/>
        <end position="200"/>
    </location>
</feature>
<keyword evidence="3" id="KW-0732">Signal</keyword>
<dbReference type="GeneID" id="20080833"/>
<sequence>MSSFVIFCAAVVVAAMCLASSVGGTDVSVVGVAGVFTAPDGPSCGGTSRIGVCPGPQPRLEFGSCCQALPNRPSLVLGCVPLRSETAACGVSPPRPAATTAATPPTTTRIASAPERTSPPSSTPERTRPKPTASTVAVPVATYDMNKPTESSPRQTASLRKSTATPTTTSARASKTMSAWMWLAVGLSVVVAVVGCVVGMQRWRHRRQVQARRLQLAGLEQSNSSLSPTTPQQPWGEVPTSGRNRPLVGEALLDHWVAIWLRTARAPAAPNSKWPWTSCGTAASLAMSPTPPAVSTGAAPPRAWYLQPVCADCGIEESNSVSLLRTEKGLDLRCAACSSLWV</sequence>
<feature type="compositionally biased region" description="Low complexity" evidence="1">
    <location>
        <begin position="160"/>
        <end position="173"/>
    </location>
</feature>
<keyword evidence="2" id="KW-0812">Transmembrane</keyword>